<dbReference type="InterPro" id="IPR002885">
    <property type="entry name" value="PPR_rpt"/>
</dbReference>
<evidence type="ECO:0000256" key="3">
    <source>
        <dbReference type="PROSITE-ProRule" id="PRU00708"/>
    </source>
</evidence>
<evidence type="ECO:0000256" key="2">
    <source>
        <dbReference type="ARBA" id="ARBA00022737"/>
    </source>
</evidence>
<dbReference type="PANTHER" id="PTHR47447">
    <property type="entry name" value="OS03G0856100 PROTEIN"/>
    <property type="match status" value="1"/>
</dbReference>
<gene>
    <name evidence="5" type="ORF">H6P81_006205</name>
</gene>
<feature type="repeat" description="PPR" evidence="3">
    <location>
        <begin position="411"/>
        <end position="445"/>
    </location>
</feature>
<dbReference type="InterPro" id="IPR033443">
    <property type="entry name" value="PROP1-like_PPR_dom"/>
</dbReference>
<dbReference type="Gene3D" id="1.25.40.10">
    <property type="entry name" value="Tetratricopeptide repeat domain"/>
    <property type="match status" value="3"/>
</dbReference>
<name>A0AAV7F0D9_ARIFI</name>
<dbReference type="InterPro" id="IPR011990">
    <property type="entry name" value="TPR-like_helical_dom_sf"/>
</dbReference>
<sequence>MRELVVSASSTLPFQSYPKPRPSFPVHSQSLILSRCLPPLLSTVSHSTHLKFYANLASKFLQTNRLQDFLMILESVSGFASHSSEFVDAMDFSVVSAEITELLRQGKLRSVLEVLGELKKLGVPPITLFDGPALDVLKAVCRRVLQEGRLEEFVEVVEALSGYGFFVRDLIEPHYVIKMCVRKRDPKVAVRYASVLPHAHILFIYIIHQFGKKRDLTSALTAFDASNLKFESPNMYACRTIIDVCGLCGDYLRSRHIFEGLLAQRIVPNVYVFNSLMNVNSHDLSYTMHVYKQMQILNVCADLATYNILLKACCLAGNVERAQDTYEEVRHMASVGAFRLDVITYSTIIKVFADAKMWQLAWKIKEDMVSDGVSPNVVTWSSLISAFSKADLLERAIHTFDEMLLSGCEPNAQCFNVVLNACVESCQYDRAFRFFHKWMENGIQMGNTNKSIECEDNSDENRVSKVVPFRPTVATYNILMKACGTDYIRAKVLIDQMRDAGLSPNHISWSILIDICGSSNNIKAAMQAFRMMHDSGIKPDVVAYTTTIKACVQNKDLNTAFSLFEKMKNHKIRPNLVTYNTLLSARSRYGSLHEVQQCLAIYLDMRKSGYRSNDYFLKELLEEWCEGVIKNNDQCQGLKESHNRTLRDPPPSTLLEKVALHLQKDIPECLTIDLSRLSKVEARIVVLAALRMVKENYIQGHPIEEDLVITFGVEKEEWDPVVTVQETIIKVLRDELGLEVHYRPQNVFSVNSQESPSIKLVDRIPAKKVLLGQLGYLAKRPLDNRRVWVKSQSLRDWLNKRRH</sequence>
<evidence type="ECO:0000313" key="5">
    <source>
        <dbReference type="EMBL" id="KAG9453301.1"/>
    </source>
</evidence>
<evidence type="ECO:0000256" key="1">
    <source>
        <dbReference type="ARBA" id="ARBA00007626"/>
    </source>
</evidence>
<feature type="repeat" description="PPR" evidence="3">
    <location>
        <begin position="302"/>
        <end position="332"/>
    </location>
</feature>
<evidence type="ECO:0000313" key="6">
    <source>
        <dbReference type="Proteomes" id="UP000825729"/>
    </source>
</evidence>
<feature type="repeat" description="PPR" evidence="3">
    <location>
        <begin position="341"/>
        <end position="375"/>
    </location>
</feature>
<dbReference type="NCBIfam" id="TIGR00756">
    <property type="entry name" value="PPR"/>
    <property type="match status" value="6"/>
</dbReference>
<feature type="domain" description="PROP1-like PPR" evidence="4">
    <location>
        <begin position="281"/>
        <end position="441"/>
    </location>
</feature>
<evidence type="ECO:0000259" key="4">
    <source>
        <dbReference type="Pfam" id="PF17177"/>
    </source>
</evidence>
<dbReference type="Proteomes" id="UP000825729">
    <property type="component" value="Unassembled WGS sequence"/>
</dbReference>
<feature type="repeat" description="PPR" evidence="3">
    <location>
        <begin position="376"/>
        <end position="410"/>
    </location>
</feature>
<dbReference type="EMBL" id="JAINDJ010000003">
    <property type="protein sequence ID" value="KAG9453301.1"/>
    <property type="molecule type" value="Genomic_DNA"/>
</dbReference>
<dbReference type="PROSITE" id="PS51375">
    <property type="entry name" value="PPR"/>
    <property type="match status" value="6"/>
</dbReference>
<feature type="repeat" description="PPR" evidence="3">
    <location>
        <begin position="505"/>
        <end position="539"/>
    </location>
</feature>
<dbReference type="PANTHER" id="PTHR47447:SF17">
    <property type="entry name" value="OS12G0638900 PROTEIN"/>
    <property type="match status" value="1"/>
</dbReference>
<comment type="similarity">
    <text evidence="1">Belongs to the PPR family. P subfamily.</text>
</comment>
<feature type="repeat" description="PPR" evidence="3">
    <location>
        <begin position="540"/>
        <end position="574"/>
    </location>
</feature>
<keyword evidence="6" id="KW-1185">Reference proteome</keyword>
<dbReference type="Pfam" id="PF13812">
    <property type="entry name" value="PPR_3"/>
    <property type="match status" value="2"/>
</dbReference>
<accession>A0AAV7F0D9</accession>
<keyword evidence="2" id="KW-0677">Repeat</keyword>
<organism evidence="5 6">
    <name type="scientific">Aristolochia fimbriata</name>
    <name type="common">White veined hardy Dutchman's pipe vine</name>
    <dbReference type="NCBI Taxonomy" id="158543"/>
    <lineage>
        <taxon>Eukaryota</taxon>
        <taxon>Viridiplantae</taxon>
        <taxon>Streptophyta</taxon>
        <taxon>Embryophyta</taxon>
        <taxon>Tracheophyta</taxon>
        <taxon>Spermatophyta</taxon>
        <taxon>Magnoliopsida</taxon>
        <taxon>Magnoliidae</taxon>
        <taxon>Piperales</taxon>
        <taxon>Aristolochiaceae</taxon>
        <taxon>Aristolochia</taxon>
    </lineage>
</organism>
<reference evidence="5 6" key="1">
    <citation type="submission" date="2021-07" db="EMBL/GenBank/DDBJ databases">
        <title>The Aristolochia fimbriata genome: insights into angiosperm evolution, floral development and chemical biosynthesis.</title>
        <authorList>
            <person name="Jiao Y."/>
        </authorList>
    </citation>
    <scope>NUCLEOTIDE SEQUENCE [LARGE SCALE GENOMIC DNA]</scope>
    <source>
        <strain evidence="5">IBCAS-2021</strain>
        <tissue evidence="5">Leaf</tissue>
    </source>
</reference>
<dbReference type="AlphaFoldDB" id="A0AAV7F0D9"/>
<dbReference type="Pfam" id="PF17177">
    <property type="entry name" value="PPR_long"/>
    <property type="match status" value="1"/>
</dbReference>
<comment type="caution">
    <text evidence="5">The sequence shown here is derived from an EMBL/GenBank/DDBJ whole genome shotgun (WGS) entry which is preliminary data.</text>
</comment>
<proteinExistence type="inferred from homology"/>
<protein>
    <recommendedName>
        <fullName evidence="4">PROP1-like PPR domain-containing protein</fullName>
    </recommendedName>
</protein>